<evidence type="ECO:0000313" key="3">
    <source>
        <dbReference type="Proteomes" id="UP001163064"/>
    </source>
</evidence>
<comment type="caution">
    <text evidence="2">The sequence shown here is derived from an EMBL/GenBank/DDBJ whole genome shotgun (WGS) entry which is preliminary data.</text>
</comment>
<reference evidence="2" key="1">
    <citation type="submission" date="2022-10" db="EMBL/GenBank/DDBJ databases">
        <title>Streptomyces beihaiensis sp. nov., a chitin degrading actinobacterium, isolated from shrimp pond soil.</title>
        <authorList>
            <person name="Xie J."/>
            <person name="Shen N."/>
        </authorList>
    </citation>
    <scope>NUCLEOTIDE SEQUENCE</scope>
    <source>
        <strain evidence="2">GXMU-J5</strain>
    </source>
</reference>
<gene>
    <name evidence="2" type="ORF">OFY01_16175</name>
</gene>
<protein>
    <submittedName>
        <fullName evidence="2">Uncharacterized protein</fullName>
    </submittedName>
</protein>
<dbReference type="EMBL" id="JAPHNL010000179">
    <property type="protein sequence ID" value="MCX3061269.1"/>
    <property type="molecule type" value="Genomic_DNA"/>
</dbReference>
<dbReference type="Proteomes" id="UP001163064">
    <property type="component" value="Unassembled WGS sequence"/>
</dbReference>
<dbReference type="RefSeq" id="WP_266600488.1">
    <property type="nucleotide sequence ID" value="NZ_JAPHNL010000179.1"/>
</dbReference>
<sequence length="99" mass="10454">MADAYLNFTGTAPGRFLTRRLGLPQPAALRRHSPERPRIEGHLLHLTAGPSTHRDDLAALLVRTGHDVGGTPPGDGPGLASSDSYGPSRRARPPGTASR</sequence>
<evidence type="ECO:0000256" key="1">
    <source>
        <dbReference type="SAM" id="MobiDB-lite"/>
    </source>
</evidence>
<accession>A0ABT3TW57</accession>
<feature type="compositionally biased region" description="Gly residues" evidence="1">
    <location>
        <begin position="67"/>
        <end position="77"/>
    </location>
</feature>
<proteinExistence type="predicted"/>
<evidence type="ECO:0000313" key="2">
    <source>
        <dbReference type="EMBL" id="MCX3061269.1"/>
    </source>
</evidence>
<name>A0ABT3TW57_9ACTN</name>
<feature type="region of interest" description="Disordered" evidence="1">
    <location>
        <begin position="64"/>
        <end position="99"/>
    </location>
</feature>
<keyword evidence="3" id="KW-1185">Reference proteome</keyword>
<organism evidence="2 3">
    <name type="scientific">Streptomyces beihaiensis</name>
    <dbReference type="NCBI Taxonomy" id="2984495"/>
    <lineage>
        <taxon>Bacteria</taxon>
        <taxon>Bacillati</taxon>
        <taxon>Actinomycetota</taxon>
        <taxon>Actinomycetes</taxon>
        <taxon>Kitasatosporales</taxon>
        <taxon>Streptomycetaceae</taxon>
        <taxon>Streptomyces</taxon>
    </lineage>
</organism>